<accession>A0A667ZRD3</accession>
<feature type="transmembrane region" description="Helical" evidence="1">
    <location>
        <begin position="20"/>
        <end position="41"/>
    </location>
</feature>
<protein>
    <recommendedName>
        <fullName evidence="4">Major facilitator superfamily (MFS) profile domain-containing protein</fullName>
    </recommendedName>
</protein>
<organism evidence="2 3">
    <name type="scientific">Myripristis murdjan</name>
    <name type="common">pinecone soldierfish</name>
    <dbReference type="NCBI Taxonomy" id="586833"/>
    <lineage>
        <taxon>Eukaryota</taxon>
        <taxon>Metazoa</taxon>
        <taxon>Chordata</taxon>
        <taxon>Craniata</taxon>
        <taxon>Vertebrata</taxon>
        <taxon>Euteleostomi</taxon>
        <taxon>Actinopterygii</taxon>
        <taxon>Neopterygii</taxon>
        <taxon>Teleostei</taxon>
        <taxon>Neoteleostei</taxon>
        <taxon>Acanthomorphata</taxon>
        <taxon>Holocentriformes</taxon>
        <taxon>Holocentridae</taxon>
        <taxon>Myripristis</taxon>
    </lineage>
</organism>
<keyword evidence="1" id="KW-0812">Transmembrane</keyword>
<name>A0A667ZRD3_9TELE</name>
<reference evidence="2" key="1">
    <citation type="submission" date="2019-06" db="EMBL/GenBank/DDBJ databases">
        <authorList>
            <consortium name="Wellcome Sanger Institute Data Sharing"/>
        </authorList>
    </citation>
    <scope>NUCLEOTIDE SEQUENCE [LARGE SCALE GENOMIC DNA]</scope>
</reference>
<keyword evidence="1" id="KW-0472">Membrane</keyword>
<keyword evidence="3" id="KW-1185">Reference proteome</keyword>
<evidence type="ECO:0000256" key="1">
    <source>
        <dbReference type="SAM" id="Phobius"/>
    </source>
</evidence>
<dbReference type="GeneTree" id="ENSGT00940000179498"/>
<sequence length="73" mass="8197">MLRMGGLLAPLVNMLAVYHWTIPTIVFSSFSLVSGALIFLLPETVRKELPDSAQEAEGHHHIFLHLNQRSKCL</sequence>
<dbReference type="InParanoid" id="A0A667ZRD3"/>
<dbReference type="Proteomes" id="UP000472263">
    <property type="component" value="Chromosome 15"/>
</dbReference>
<evidence type="ECO:0000313" key="2">
    <source>
        <dbReference type="Ensembl" id="ENSMMDP00005043387.1"/>
    </source>
</evidence>
<evidence type="ECO:0000313" key="3">
    <source>
        <dbReference type="Proteomes" id="UP000472263"/>
    </source>
</evidence>
<dbReference type="Ensembl" id="ENSMMDT00005044263.1">
    <property type="protein sequence ID" value="ENSMMDP00005043387.1"/>
    <property type="gene ID" value="ENSMMDG00005019969.1"/>
</dbReference>
<reference evidence="2" key="2">
    <citation type="submission" date="2025-08" db="UniProtKB">
        <authorList>
            <consortium name="Ensembl"/>
        </authorList>
    </citation>
    <scope>IDENTIFICATION</scope>
</reference>
<keyword evidence="1" id="KW-1133">Transmembrane helix</keyword>
<proteinExistence type="predicted"/>
<evidence type="ECO:0008006" key="4">
    <source>
        <dbReference type="Google" id="ProtNLM"/>
    </source>
</evidence>
<dbReference type="AlphaFoldDB" id="A0A667ZRD3"/>
<reference evidence="2" key="3">
    <citation type="submission" date="2025-09" db="UniProtKB">
        <authorList>
            <consortium name="Ensembl"/>
        </authorList>
    </citation>
    <scope>IDENTIFICATION</scope>
</reference>